<evidence type="ECO:0000313" key="2">
    <source>
        <dbReference type="EMBL" id="MBV5097533.1"/>
    </source>
</evidence>
<accession>A0A949V2P3</accession>
<gene>
    <name evidence="2" type="ORF">JZ788_17860</name>
</gene>
<protein>
    <submittedName>
        <fullName evidence="2">Uncharacterized protein</fullName>
    </submittedName>
</protein>
<keyword evidence="1" id="KW-0472">Membrane</keyword>
<keyword evidence="3" id="KW-1185">Reference proteome</keyword>
<dbReference type="Proteomes" id="UP000746420">
    <property type="component" value="Unassembled WGS sequence"/>
</dbReference>
<proteinExistence type="predicted"/>
<name>A0A949V2P3_9ENTR</name>
<reference evidence="2 3" key="1">
    <citation type="submission" date="2021-03" db="EMBL/GenBank/DDBJ databases">
        <title>Tenobrionicola molitorae gen. nov., sp. nov. and Tenobrionicola larvae sp. nov., isolated from larvae of the mealworm Tenobrio molitor L., a proposal to transfer Erwinia teleogrylli Liu et al. 2016 to a new genus Entomohabitans as Entomohabitans teleogrylli comb. nov.</title>
        <authorList>
            <person name="Lee S.D."/>
            <person name="Yang H.L."/>
            <person name="Kim I.S."/>
        </authorList>
    </citation>
    <scope>NUCLEOTIDE SEQUENCE [LARGE SCALE GENOMIC DNA]</scope>
    <source>
        <strain evidence="2 3">YMB-R21</strain>
    </source>
</reference>
<evidence type="ECO:0000313" key="3">
    <source>
        <dbReference type="Proteomes" id="UP000746420"/>
    </source>
</evidence>
<sequence>MKWNIPVMEDAPLPPRPRWWLWAIALLIILLAGFLLAVYTLEGAQLQNKSQLLTVACGGPFLLWLVMLGVRIMVYEFSSLRVSARNDMLAVRRCEWKRWANQGMSVLAAAHYTQPDEQGVSLSPDGQLPVNNQQRLAFEQLAGLPEWERRAIFLSRLLAPVADFVQQTGCREPLTLRFRCASDDENDWRGDIEKQAISLNLPLRSVEPLETPDIFSWLATACDDAPEEPVCLIFTEFGEASFASEEGACLLLASPAWCRARRYTPVSNLPRPLSSPPGGLSQALQQMFDWQHPARGLAVASYSAVPAAEVEKLHLICRGALCDNRILLDVDNALGNGAGARHAVQLALACRFAPSSLLLTFIGGEYRLQQVISGAQV</sequence>
<organism evidence="2 3">
    <name type="scientific">Tenebrionicola larvae</name>
    <dbReference type="NCBI Taxonomy" id="2815733"/>
    <lineage>
        <taxon>Bacteria</taxon>
        <taxon>Pseudomonadati</taxon>
        <taxon>Pseudomonadota</taxon>
        <taxon>Gammaproteobacteria</taxon>
        <taxon>Enterobacterales</taxon>
        <taxon>Enterobacteriaceae</taxon>
        <taxon>Tenebrionibacter/Tenebrionicola group</taxon>
        <taxon>Tenebrionicola</taxon>
    </lineage>
</organism>
<feature type="transmembrane region" description="Helical" evidence="1">
    <location>
        <begin position="53"/>
        <end position="74"/>
    </location>
</feature>
<evidence type="ECO:0000256" key="1">
    <source>
        <dbReference type="SAM" id="Phobius"/>
    </source>
</evidence>
<dbReference type="AlphaFoldDB" id="A0A949V2P3"/>
<dbReference type="RefSeq" id="WP_249031284.1">
    <property type="nucleotide sequence ID" value="NZ_JAFKQO010000001.1"/>
</dbReference>
<keyword evidence="1" id="KW-1133">Transmembrane helix</keyword>
<dbReference type="EMBL" id="JAGFEW010000061">
    <property type="protein sequence ID" value="MBV5097533.1"/>
    <property type="molecule type" value="Genomic_DNA"/>
</dbReference>
<feature type="transmembrane region" description="Helical" evidence="1">
    <location>
        <begin position="20"/>
        <end position="41"/>
    </location>
</feature>
<keyword evidence="1" id="KW-0812">Transmembrane</keyword>
<comment type="caution">
    <text evidence="2">The sequence shown here is derived from an EMBL/GenBank/DDBJ whole genome shotgun (WGS) entry which is preliminary data.</text>
</comment>